<dbReference type="InterPro" id="IPR001254">
    <property type="entry name" value="Trypsin_dom"/>
</dbReference>
<protein>
    <submittedName>
        <fullName evidence="1">(salmon louse) hypothetical protein</fullName>
    </submittedName>
</protein>
<dbReference type="InterPro" id="IPR043504">
    <property type="entry name" value="Peptidase_S1_PA_chymotrypsin"/>
</dbReference>
<dbReference type="GO" id="GO:0006508">
    <property type="term" value="P:proteolysis"/>
    <property type="evidence" value="ECO:0007669"/>
    <property type="project" value="InterPro"/>
</dbReference>
<evidence type="ECO:0000313" key="1">
    <source>
        <dbReference type="EMBL" id="CAF2977589.1"/>
    </source>
</evidence>
<evidence type="ECO:0000313" key="2">
    <source>
        <dbReference type="Proteomes" id="UP000675881"/>
    </source>
</evidence>
<accession>A0A7R8HAM2</accession>
<dbReference type="EMBL" id="HG994585">
    <property type="protein sequence ID" value="CAF2977589.1"/>
    <property type="molecule type" value="Genomic_DNA"/>
</dbReference>
<dbReference type="GO" id="GO:0004252">
    <property type="term" value="F:serine-type endopeptidase activity"/>
    <property type="evidence" value="ECO:0007669"/>
    <property type="project" value="InterPro"/>
</dbReference>
<dbReference type="Gene3D" id="2.40.10.10">
    <property type="entry name" value="Trypsin-like serine proteases"/>
    <property type="match status" value="1"/>
</dbReference>
<dbReference type="PROSITE" id="PS50240">
    <property type="entry name" value="TRYPSIN_DOM"/>
    <property type="match status" value="1"/>
</dbReference>
<gene>
    <name evidence="1" type="ORF">LSAA_11717</name>
</gene>
<dbReference type="InterPro" id="IPR009003">
    <property type="entry name" value="Peptidase_S1_PA"/>
</dbReference>
<reference evidence="1" key="1">
    <citation type="submission" date="2021-02" db="EMBL/GenBank/DDBJ databases">
        <authorList>
            <person name="Bekaert M."/>
        </authorList>
    </citation>
    <scope>NUCLEOTIDE SEQUENCE</scope>
    <source>
        <strain evidence="1">IoA-00</strain>
    </source>
</reference>
<dbReference type="Pfam" id="PF00089">
    <property type="entry name" value="Trypsin"/>
    <property type="match status" value="1"/>
</dbReference>
<dbReference type="OrthoDB" id="10618260at2759"/>
<keyword evidence="2" id="KW-1185">Reference proteome</keyword>
<proteinExistence type="predicted"/>
<organism evidence="1 2">
    <name type="scientific">Lepeophtheirus salmonis</name>
    <name type="common">Salmon louse</name>
    <name type="synonym">Caligus salmonis</name>
    <dbReference type="NCBI Taxonomy" id="72036"/>
    <lineage>
        <taxon>Eukaryota</taxon>
        <taxon>Metazoa</taxon>
        <taxon>Ecdysozoa</taxon>
        <taxon>Arthropoda</taxon>
        <taxon>Crustacea</taxon>
        <taxon>Multicrustacea</taxon>
        <taxon>Hexanauplia</taxon>
        <taxon>Copepoda</taxon>
        <taxon>Siphonostomatoida</taxon>
        <taxon>Caligidae</taxon>
        <taxon>Lepeophtheirus</taxon>
    </lineage>
</organism>
<dbReference type="SUPFAM" id="SSF50494">
    <property type="entry name" value="Trypsin-like serine proteases"/>
    <property type="match status" value="1"/>
</dbReference>
<dbReference type="Proteomes" id="UP000675881">
    <property type="component" value="Chromosome 6"/>
</dbReference>
<dbReference type="AlphaFoldDB" id="A0A7R8HAM2"/>
<sequence>MLGIVLFVNIFSQAWILHGQKQDIERTWKHYYKWSNEEDTPFYPVANEERKIPAIQCYTEKLDQLCQMPYEMIYFDKNLQLQYPGHRNIKLNFEEWNYRSQFKMDKLQVVGYYPYWVGLNGLTDIRLKGKDFKSKCGLRNNDFKYNELIDNRDKVMPAPLPTVVANQLAAVAHSATLAITQSTHNFFANIFGFQTIRTLSSLFFDEKEVIAANTCYDYPCEFVIHLDLLDSPRSHTSMATIFFTSPIMYIILESRYEKSWVISSDPQRNKLFPQIAITLESEWGMYNYYGQSAKGCFSKLRNLKWIIWNSQKDYELQPTAILTAETYECGIMYTESNNKVVTSGMKPWVLELTIYSEDHKILHTCVGTLVSVMHILTVGSCFSQIDYFDLPKTLINQCKSKDWRDCFRWFRNNNYENGLQIEWIEYHPLYDGVEYDVVLLGLTSTIQLSSLLYPICLPSFLEEDLYYSYLWEGYEPLYSLKNIVREQNWNSRIITDINGPKKFEECETTVCFKSTKNLPHSPEDKKFPHNIKDKNARGKSVCNRFYNLLEKQEQEGLEVIYGLPRGTMECFAKVSFQFPKVEGDSGYSIGDTREAKGARCYERRHRCIKTFGWCPTVDYTKDISLLYSDATNFTTTKLSFTNPTMDVNGTQSSINNNLPKDTSNLDYGYCGEFNDEDLNHVNENHPLYEIPTFVLPRQECPTLRSKTNICTGPLATEPTEYVFEVSYDEKNNLKFTVVHYRDIEIAITWVFVTVMEIMFMRKDIGAPTYFKRRKSVGEAGQKILNQESPLPYSIVYKKPMENIVRTTDITRTKKPKFLIGEQTSSLQTKWMTESIERLPDWNVYYSTKANSVPIYQSFEEKSTTSWTTTSYPPTTTDNDFWTFDPYLYTYTPNITPIQSFITTPPMIFIENYPELTEDDPNKPFEFWERNYQRFQPKISGKRWNYS</sequence>
<name>A0A7R8HAM2_LEPSM</name>